<evidence type="ECO:0008006" key="3">
    <source>
        <dbReference type="Google" id="ProtNLM"/>
    </source>
</evidence>
<dbReference type="Pfam" id="PF14022">
    <property type="entry name" value="DUF4238"/>
    <property type="match status" value="1"/>
</dbReference>
<accession>A0A7W3NGD9</accession>
<evidence type="ECO:0000313" key="2">
    <source>
        <dbReference type="Proteomes" id="UP000543174"/>
    </source>
</evidence>
<comment type="caution">
    <text evidence="1">The sequence shown here is derived from an EMBL/GenBank/DDBJ whole genome shotgun (WGS) entry which is preliminary data.</text>
</comment>
<dbReference type="EMBL" id="JACJHT010000011">
    <property type="protein sequence ID" value="MBA9042381.1"/>
    <property type="molecule type" value="Genomic_DNA"/>
</dbReference>
<protein>
    <recommendedName>
        <fullName evidence="3">DUF4238 domain-containing protein</fullName>
    </recommendedName>
</protein>
<evidence type="ECO:0000313" key="1">
    <source>
        <dbReference type="EMBL" id="MBA9042381.1"/>
    </source>
</evidence>
<gene>
    <name evidence="1" type="ORF">HNP21_005516</name>
</gene>
<organism evidence="1 2">
    <name type="scientific">Priestia aryabhattai</name>
    <name type="common">Bacillus aryabhattai</name>
    <dbReference type="NCBI Taxonomy" id="412384"/>
    <lineage>
        <taxon>Bacteria</taxon>
        <taxon>Bacillati</taxon>
        <taxon>Bacillota</taxon>
        <taxon>Bacilli</taxon>
        <taxon>Bacillales</taxon>
        <taxon>Bacillaceae</taxon>
        <taxon>Priestia</taxon>
    </lineage>
</organism>
<dbReference type="Proteomes" id="UP000543174">
    <property type="component" value="Unassembled WGS sequence"/>
</dbReference>
<dbReference type="AlphaFoldDB" id="A0A7W3NGD9"/>
<proteinExistence type="predicted"/>
<sequence length="353" mass="41335">MGKVKNQHYVPHSYLKYFANKKEQVWVYDKQTDKKFISNIDSVASERYFYDVHFDQILDSLLKIDSISDDDKEELKRILDETDYSSSEEAKKSMEQSIESFFSQKVEGNFKKFLDNIRSRYTMRPSPLFSQAFTNEERAHLSVLLGFQIVRSKEFRESYFEMKESMTQSIVDMVASSYDENYEKGSIVFRPRLESKPLEHANLIQSEFPFKIAEALSSHYWFVGINQTELPFYTSDNPIVKYAHKEDSFGGMGFGYASPGIEVAFPLSNKLILVLAEKSVHRHYKDLDKLYVPFTDRENIIYYNSLQVIQSNRQVYCHDNNFKLVEKFKKRDGSLARKKVKLEPVSLGDIKIK</sequence>
<reference evidence="1" key="1">
    <citation type="submission" date="2020-08" db="EMBL/GenBank/DDBJ databases">
        <title>Functional genomics of gut bacteria from endangered species of beetles.</title>
        <authorList>
            <person name="Carlos-Shanley C."/>
        </authorList>
    </citation>
    <scope>NUCLEOTIDE SEQUENCE [LARGE SCALE GENOMIC DNA]</scope>
    <source>
        <strain evidence="1">S00060</strain>
    </source>
</reference>
<dbReference type="InterPro" id="IPR025332">
    <property type="entry name" value="DUF4238"/>
</dbReference>
<keyword evidence="2" id="KW-1185">Reference proteome</keyword>
<dbReference type="RefSeq" id="WP_182528033.1">
    <property type="nucleotide sequence ID" value="NZ_JACJHT010000011.1"/>
</dbReference>
<name>A0A7W3NGD9_PRIAR</name>